<dbReference type="EC" id="3.5.3.6" evidence="8"/>
<dbReference type="InterPro" id="IPR003876">
    <property type="entry name" value="Arg_deiminase"/>
</dbReference>
<keyword evidence="6 8" id="KW-0378">Hydrolase</keyword>
<evidence type="ECO:0000256" key="7">
    <source>
        <dbReference type="ARBA" id="ARBA00049429"/>
    </source>
</evidence>
<dbReference type="NCBIfam" id="NF002381">
    <property type="entry name" value="PRK01388.1"/>
    <property type="match status" value="1"/>
</dbReference>
<evidence type="ECO:0000313" key="9">
    <source>
        <dbReference type="EMBL" id="MCI4676317.1"/>
    </source>
</evidence>
<dbReference type="PIRSF" id="PIRSF006356">
    <property type="entry name" value="Arg_deiminase"/>
    <property type="match status" value="1"/>
</dbReference>
<evidence type="ECO:0000256" key="6">
    <source>
        <dbReference type="ARBA" id="ARBA00022801"/>
    </source>
</evidence>
<dbReference type="Gene3D" id="3.75.10.10">
    <property type="entry name" value="L-arginine/glycine Amidinotransferase, Chain A"/>
    <property type="match status" value="1"/>
</dbReference>
<keyword evidence="5 8" id="KW-0056">Arginine metabolism</keyword>
<accession>A0ABS9YYH7</accession>
<comment type="caution">
    <text evidence="9">The sequence shown here is derived from an EMBL/GenBank/DDBJ whole genome shotgun (WGS) entry which is preliminary data.</text>
</comment>
<comment type="subcellular location">
    <subcellularLocation>
        <location evidence="1 8">Cytoplasm</location>
    </subcellularLocation>
</comment>
<dbReference type="SUPFAM" id="SSF55909">
    <property type="entry name" value="Pentein"/>
    <property type="match status" value="1"/>
</dbReference>
<evidence type="ECO:0000256" key="5">
    <source>
        <dbReference type="ARBA" id="ARBA00022503"/>
    </source>
</evidence>
<comment type="pathway">
    <text evidence="2 8">Amino-acid degradation; L-arginine degradation via ADI pathway; carbamoyl phosphate from L-arginine: step 1/2.</text>
</comment>
<gene>
    <name evidence="8" type="primary">arcA</name>
    <name evidence="9" type="ORF">K9U37_16125</name>
</gene>
<sequence>MTGKEPRVGVWSEIGKLRRVLVCPPGLAHERLTPDTAADLLYDDVLWVQQARRDHFDFVSKMEDRGVEVLGLDKLLEDVVGDPTARGWLLDRKITPDQVGAGIATEVRPWLDEMPAKELAELLIGGIPFHEVPKEVSGPFATAFGQISKTGFVIKPLPNTQFMRDNSSWIFGGVTLNPMFWPARRQETLLTTAVYKFHPAFAGEDFEVWLGDLDGEPHDYGAVTLEGGDVMPIGKGAVLIGMGERSSRQAIVKVAQNLFEAGAAERVIVAVLPRSRAAMHLDTVFTFCNTDVLTAFAPVIDDAQAISLRPDDKSPAGLSIEVENKGLIEVVGDALGVTFRVVDTAGDVYGMQREQWDDANNVVALEPGVVIGYDRNTLTNTALRKAGIEVITIAASELGRGRGGGRCMTCPILRDPAY</sequence>
<dbReference type="HAMAP" id="MF_00242">
    <property type="entry name" value="Arg_deiminase"/>
    <property type="match status" value="1"/>
</dbReference>
<dbReference type="Pfam" id="PF02274">
    <property type="entry name" value="ADI"/>
    <property type="match status" value="1"/>
</dbReference>
<dbReference type="PRINTS" id="PR01466">
    <property type="entry name" value="ARGDEIMINASE"/>
</dbReference>
<reference evidence="9" key="1">
    <citation type="journal article" date="2022" name="ISME J.">
        <title>Identification of active gaseous-alkane degraders at natural gas seeps.</title>
        <authorList>
            <person name="Farhan Ul Haque M."/>
            <person name="Hernandez M."/>
            <person name="Crombie A.T."/>
            <person name="Murrell J.C."/>
        </authorList>
    </citation>
    <scope>NUCLEOTIDE SEQUENCE</scope>
    <source>
        <strain evidence="9">ANDR5</strain>
    </source>
</reference>
<evidence type="ECO:0000256" key="4">
    <source>
        <dbReference type="ARBA" id="ARBA00022490"/>
    </source>
</evidence>
<protein>
    <recommendedName>
        <fullName evidence="8">Arginine deiminase</fullName>
        <shortName evidence="8">ADI</shortName>
        <ecNumber evidence="8">3.5.3.6</ecNumber>
    </recommendedName>
    <alternativeName>
        <fullName evidence="8">Arginine dihydrolase</fullName>
        <shortName evidence="8">AD</shortName>
    </alternativeName>
</protein>
<dbReference type="Gene3D" id="1.10.3930.10">
    <property type="entry name" value="Arginine deiminase"/>
    <property type="match status" value="1"/>
</dbReference>
<comment type="catalytic activity">
    <reaction evidence="7 8">
        <text>L-arginine + H2O = L-citrulline + NH4(+)</text>
        <dbReference type="Rhea" id="RHEA:19597"/>
        <dbReference type="ChEBI" id="CHEBI:15377"/>
        <dbReference type="ChEBI" id="CHEBI:28938"/>
        <dbReference type="ChEBI" id="CHEBI:32682"/>
        <dbReference type="ChEBI" id="CHEBI:57743"/>
        <dbReference type="EC" id="3.5.3.6"/>
    </reaction>
</comment>
<dbReference type="EMBL" id="JAIVFL010000001">
    <property type="protein sequence ID" value="MCI4676317.1"/>
    <property type="molecule type" value="Genomic_DNA"/>
</dbReference>
<comment type="similarity">
    <text evidence="3 8">Belongs to the arginine deiminase family.</text>
</comment>
<name>A0ABS9YYH7_9MYCO</name>
<evidence type="ECO:0000256" key="3">
    <source>
        <dbReference type="ARBA" id="ARBA00010206"/>
    </source>
</evidence>
<dbReference type="RefSeq" id="WP_243072524.1">
    <property type="nucleotide sequence ID" value="NZ_JAIVFL010000001.1"/>
</dbReference>
<dbReference type="Proteomes" id="UP001139068">
    <property type="component" value="Unassembled WGS sequence"/>
</dbReference>
<keyword evidence="10" id="KW-1185">Reference proteome</keyword>
<evidence type="ECO:0000256" key="2">
    <source>
        <dbReference type="ARBA" id="ARBA00005213"/>
    </source>
</evidence>
<dbReference type="PANTHER" id="PTHR47271">
    <property type="entry name" value="ARGININE DEIMINASE"/>
    <property type="match status" value="1"/>
</dbReference>
<proteinExistence type="inferred from homology"/>
<feature type="active site" description="Amidino-cysteine intermediate" evidence="8">
    <location>
        <position position="407"/>
    </location>
</feature>
<keyword evidence="4 8" id="KW-0963">Cytoplasm</keyword>
<evidence type="ECO:0000256" key="1">
    <source>
        <dbReference type="ARBA" id="ARBA00004496"/>
    </source>
</evidence>
<evidence type="ECO:0000313" key="10">
    <source>
        <dbReference type="Proteomes" id="UP001139068"/>
    </source>
</evidence>
<evidence type="ECO:0000256" key="8">
    <source>
        <dbReference type="HAMAP-Rule" id="MF_00242"/>
    </source>
</evidence>
<dbReference type="PANTHER" id="PTHR47271:SF3">
    <property type="entry name" value="ARGININE DEIMINASE"/>
    <property type="match status" value="1"/>
</dbReference>
<organism evidence="9 10">
    <name type="scientific">Candidatus Mycolicibacterium alkanivorans</name>
    <dbReference type="NCBI Taxonomy" id="2954114"/>
    <lineage>
        <taxon>Bacteria</taxon>
        <taxon>Bacillati</taxon>
        <taxon>Actinomycetota</taxon>
        <taxon>Actinomycetes</taxon>
        <taxon>Mycobacteriales</taxon>
        <taxon>Mycobacteriaceae</taxon>
        <taxon>Mycolicibacterium</taxon>
    </lineage>
</organism>